<protein>
    <recommendedName>
        <fullName evidence="2">NADP-dependent oxidoreductase domain-containing protein</fullName>
    </recommendedName>
</protein>
<dbReference type="InterPro" id="IPR050523">
    <property type="entry name" value="AKR_Detox_Biosynth"/>
</dbReference>
<dbReference type="AlphaFoldDB" id="D8PVH7"/>
<dbReference type="SUPFAM" id="SSF51430">
    <property type="entry name" value="NAD(P)-linked oxidoreductase"/>
    <property type="match status" value="1"/>
</dbReference>
<dbReference type="InParanoid" id="D8PVH7"/>
<evidence type="ECO:0000259" key="2">
    <source>
        <dbReference type="Pfam" id="PF00248"/>
    </source>
</evidence>
<name>D8PVH7_SCHCM</name>
<reference evidence="3 4" key="1">
    <citation type="journal article" date="2010" name="Nat. Biotechnol.">
        <title>Genome sequence of the model mushroom Schizophyllum commune.</title>
        <authorList>
            <person name="Ohm R.A."/>
            <person name="de Jong J.F."/>
            <person name="Lugones L.G."/>
            <person name="Aerts A."/>
            <person name="Kothe E."/>
            <person name="Stajich J.E."/>
            <person name="de Vries R.P."/>
            <person name="Record E."/>
            <person name="Levasseur A."/>
            <person name="Baker S.E."/>
            <person name="Bartholomew K.A."/>
            <person name="Coutinho P.M."/>
            <person name="Erdmann S."/>
            <person name="Fowler T.J."/>
            <person name="Gathman A.C."/>
            <person name="Lombard V."/>
            <person name="Henrissat B."/>
            <person name="Knabe N."/>
            <person name="Kuees U."/>
            <person name="Lilly W.W."/>
            <person name="Lindquist E."/>
            <person name="Lucas S."/>
            <person name="Magnuson J.K."/>
            <person name="Piumi F."/>
            <person name="Raudaskoski M."/>
            <person name="Salamov A."/>
            <person name="Schmutz J."/>
            <person name="Schwarze F.W.M.R."/>
            <person name="vanKuyk P.A."/>
            <person name="Horton J.S."/>
            <person name="Grigoriev I.V."/>
            <person name="Woesten H.A.B."/>
        </authorList>
    </citation>
    <scope>NUCLEOTIDE SEQUENCE [LARGE SCALE GENOMIC DNA]</scope>
    <source>
        <strain evidence="4">H4-8 / FGSC 9210</strain>
    </source>
</reference>
<dbReference type="InterPro" id="IPR020471">
    <property type="entry name" value="AKR"/>
</dbReference>
<dbReference type="Proteomes" id="UP000007431">
    <property type="component" value="Unassembled WGS sequence"/>
</dbReference>
<dbReference type="Pfam" id="PF00248">
    <property type="entry name" value="Aldo_ket_red"/>
    <property type="match status" value="1"/>
</dbReference>
<evidence type="ECO:0000313" key="4">
    <source>
        <dbReference type="Proteomes" id="UP000007431"/>
    </source>
</evidence>
<accession>D8PVH7</accession>
<sequence>MPRPRIELVSGCTIGAPNTEARITELAECQKFVDVALDHGVKEFDVANGYSKGTAELWLGKLNLRDAVVDTKASPYTPKAHSAENLRAAALKSIADLGSHKINVYYLHAPDRSVPFEETCKAIDQLHKDGLIKEFGLSNFNSWEVAEVYYICKTNGWLLPTVYEGRYNAIQREVETELFPCLRKFGIRFYAYGPLAGGLLSGNILSVEDFENRPGTRWDPKTTQFAGFLREGAAPLLPIIRELVEELDKRDLGLTEASIRWLQHHIYIEGQSPNLQRFHLVSFPHLRVPQRGDKILVGANSPQQLETNLKLHALGPLHEEVVSLINAAGEKSKGLNKHYAW</sequence>
<dbReference type="PANTHER" id="PTHR43364:SF4">
    <property type="entry name" value="NAD(P)-LINKED OXIDOREDUCTASE SUPERFAMILY PROTEIN"/>
    <property type="match status" value="1"/>
</dbReference>
<dbReference type="InterPro" id="IPR023210">
    <property type="entry name" value="NADP_OxRdtase_dom"/>
</dbReference>
<organism evidence="4">
    <name type="scientific">Schizophyllum commune (strain H4-8 / FGSC 9210)</name>
    <name type="common">Split gill fungus</name>
    <dbReference type="NCBI Taxonomy" id="578458"/>
    <lineage>
        <taxon>Eukaryota</taxon>
        <taxon>Fungi</taxon>
        <taxon>Dikarya</taxon>
        <taxon>Basidiomycota</taxon>
        <taxon>Agaricomycotina</taxon>
        <taxon>Agaricomycetes</taxon>
        <taxon>Agaricomycetidae</taxon>
        <taxon>Agaricales</taxon>
        <taxon>Schizophyllaceae</taxon>
        <taxon>Schizophyllum</taxon>
    </lineage>
</organism>
<dbReference type="VEuPathDB" id="FungiDB:SCHCODRAFT_02743308"/>
<feature type="domain" description="NADP-dependent oxidoreductase" evidence="2">
    <location>
        <begin position="25"/>
        <end position="328"/>
    </location>
</feature>
<dbReference type="OMA" id="EGHYNAI"/>
<dbReference type="PRINTS" id="PR00069">
    <property type="entry name" value="ALDKETRDTASE"/>
</dbReference>
<feature type="non-terminal residue" evidence="3">
    <location>
        <position position="341"/>
    </location>
</feature>
<gene>
    <name evidence="3" type="ORF">SCHCODRAFT_105200</name>
</gene>
<dbReference type="eggNOG" id="ENOG502QU2T">
    <property type="taxonomic scope" value="Eukaryota"/>
</dbReference>
<dbReference type="Gene3D" id="3.20.20.100">
    <property type="entry name" value="NADP-dependent oxidoreductase domain"/>
    <property type="match status" value="1"/>
</dbReference>
<proteinExistence type="predicted"/>
<dbReference type="EMBL" id="GL377303">
    <property type="protein sequence ID" value="EFJ00040.1"/>
    <property type="molecule type" value="Genomic_DNA"/>
</dbReference>
<evidence type="ECO:0000313" key="3">
    <source>
        <dbReference type="EMBL" id="EFJ00040.1"/>
    </source>
</evidence>
<dbReference type="GO" id="GO:0016491">
    <property type="term" value="F:oxidoreductase activity"/>
    <property type="evidence" value="ECO:0007669"/>
    <property type="project" value="UniProtKB-KW"/>
</dbReference>
<keyword evidence="4" id="KW-1185">Reference proteome</keyword>
<keyword evidence="1" id="KW-0560">Oxidoreductase</keyword>
<dbReference type="HOGENOM" id="CLU_023205_1_1_1"/>
<dbReference type="InterPro" id="IPR036812">
    <property type="entry name" value="NAD(P)_OxRdtase_dom_sf"/>
</dbReference>
<dbReference type="PANTHER" id="PTHR43364">
    <property type="entry name" value="NADH-SPECIFIC METHYLGLYOXAL REDUCTASE-RELATED"/>
    <property type="match status" value="1"/>
</dbReference>
<evidence type="ECO:0000256" key="1">
    <source>
        <dbReference type="ARBA" id="ARBA00023002"/>
    </source>
</evidence>